<accession>A0A345PD67</accession>
<feature type="domain" description="ABC transporter" evidence="3">
    <location>
        <begin position="335"/>
        <end position="544"/>
    </location>
</feature>
<dbReference type="SMART" id="SM00382">
    <property type="entry name" value="AAA"/>
    <property type="match status" value="2"/>
</dbReference>
<evidence type="ECO:0000256" key="1">
    <source>
        <dbReference type="ARBA" id="ARBA00022741"/>
    </source>
</evidence>
<evidence type="ECO:0000313" key="5">
    <source>
        <dbReference type="Proteomes" id="UP000253908"/>
    </source>
</evidence>
<sequence>MIICSLNNVTQTYGANTIFSEMTCEIKQGNRIGLIGRNGEGKTTLLHLIARKTEPALGVITWKKGLTIGLLEQSPEIDGETKSVTLLYNVFSDLNKLRAKMMELEEKMSTETNPDRLTSYIEKYGDLQEKFQEDGGYEVDAQVRRIMAGLQIEDLANKEWRTLSGGERTKIGLARLLLSAPDLLLLDEPTNHLDFLAIEWLTEFIKQYAGTVIIVSHDRYFLDETVTSILEIDQGELITYQTNYSNYVIERETRLLQEFQHYQDQQKKIKKMKETIKRLKEWANQANPPNDGLHRRAKSMEKALERIEVLKRPILEQKKISLDFQINNRSGRDVVIFENVRKQFADKKLFDSVNMHVRFQERIAIIGGNGTGKSSLLNIILGKEYADSGAVKIGSNLSVGFLSQHVLELNSDQTILEEFRDHVHVAEGEARAILAKFLFYGKTVFQKVKDLSGGEKMRLRLAELVHQNHNLLILDEPTNHLDIESKEVLEEALNLFDGTIIAVSHDRYFLDRLFPITYLLANQTLTRYEGNFTFARNKWKESQF</sequence>
<dbReference type="RefSeq" id="WP_114915241.1">
    <property type="nucleotide sequence ID" value="NZ_CP024848.1"/>
</dbReference>
<dbReference type="CDD" id="cd03221">
    <property type="entry name" value="ABCF_EF-3"/>
    <property type="match status" value="2"/>
</dbReference>
<evidence type="ECO:0000259" key="3">
    <source>
        <dbReference type="PROSITE" id="PS50893"/>
    </source>
</evidence>
<proteinExistence type="predicted"/>
<protein>
    <submittedName>
        <fullName evidence="4">ABC transporter ATP-binding protein</fullName>
    </submittedName>
</protein>
<organism evidence="4 5">
    <name type="scientific">Oceanobacillus zhaokaii</name>
    <dbReference type="NCBI Taxonomy" id="2052660"/>
    <lineage>
        <taxon>Bacteria</taxon>
        <taxon>Bacillati</taxon>
        <taxon>Bacillota</taxon>
        <taxon>Bacilli</taxon>
        <taxon>Bacillales</taxon>
        <taxon>Bacillaceae</taxon>
        <taxon>Oceanobacillus</taxon>
    </lineage>
</organism>
<dbReference type="InterPro" id="IPR003439">
    <property type="entry name" value="ABC_transporter-like_ATP-bd"/>
</dbReference>
<dbReference type="Gene3D" id="3.40.50.300">
    <property type="entry name" value="P-loop containing nucleotide triphosphate hydrolases"/>
    <property type="match status" value="2"/>
</dbReference>
<dbReference type="InterPro" id="IPR003593">
    <property type="entry name" value="AAA+_ATPase"/>
</dbReference>
<dbReference type="AlphaFoldDB" id="A0A345PD67"/>
<dbReference type="OrthoDB" id="9760950at2"/>
<reference evidence="5" key="1">
    <citation type="submission" date="2017-11" db="EMBL/GenBank/DDBJ databases">
        <authorList>
            <person name="Zhu W."/>
        </authorList>
    </citation>
    <scope>NUCLEOTIDE SEQUENCE [LARGE SCALE GENOMIC DNA]</scope>
    <source>
        <strain evidence="5">160</strain>
    </source>
</reference>
<dbReference type="FunFam" id="3.40.50.300:FF:001807">
    <property type="entry name" value="ABC transporter ATP-binding protein"/>
    <property type="match status" value="1"/>
</dbReference>
<dbReference type="PROSITE" id="PS50893">
    <property type="entry name" value="ABC_TRANSPORTER_2"/>
    <property type="match status" value="2"/>
</dbReference>
<dbReference type="Pfam" id="PF12848">
    <property type="entry name" value="ABC_tran_Xtn"/>
    <property type="match status" value="1"/>
</dbReference>
<dbReference type="GO" id="GO:0005524">
    <property type="term" value="F:ATP binding"/>
    <property type="evidence" value="ECO:0007669"/>
    <property type="project" value="UniProtKB-KW"/>
</dbReference>
<feature type="domain" description="ABC transporter" evidence="3">
    <location>
        <begin position="4"/>
        <end position="259"/>
    </location>
</feature>
<keyword evidence="5" id="KW-1185">Reference proteome</keyword>
<dbReference type="KEGG" id="ocn:CUC15_02670"/>
<dbReference type="Pfam" id="PF00005">
    <property type="entry name" value="ABC_tran"/>
    <property type="match status" value="2"/>
</dbReference>
<dbReference type="GO" id="GO:0016887">
    <property type="term" value="F:ATP hydrolysis activity"/>
    <property type="evidence" value="ECO:0007669"/>
    <property type="project" value="InterPro"/>
</dbReference>
<keyword evidence="1" id="KW-0547">Nucleotide-binding</keyword>
<name>A0A345PD67_9BACI</name>
<dbReference type="PANTHER" id="PTHR42855">
    <property type="entry name" value="ABC TRANSPORTER ATP-BINDING SUBUNIT"/>
    <property type="match status" value="1"/>
</dbReference>
<gene>
    <name evidence="4" type="ORF">CUC15_02670</name>
</gene>
<evidence type="ECO:0000256" key="2">
    <source>
        <dbReference type="ARBA" id="ARBA00022840"/>
    </source>
</evidence>
<dbReference type="InterPro" id="IPR027417">
    <property type="entry name" value="P-loop_NTPase"/>
</dbReference>
<dbReference type="PANTHER" id="PTHR42855:SF2">
    <property type="entry name" value="DRUG RESISTANCE ABC TRANSPORTER,ATP-BINDING PROTEIN"/>
    <property type="match status" value="1"/>
</dbReference>
<dbReference type="InterPro" id="IPR032781">
    <property type="entry name" value="ABC_tran_Xtn"/>
</dbReference>
<dbReference type="InterPro" id="IPR017871">
    <property type="entry name" value="ABC_transporter-like_CS"/>
</dbReference>
<keyword evidence="2 4" id="KW-0067">ATP-binding</keyword>
<dbReference type="FunFam" id="3.40.50.300:FF:000011">
    <property type="entry name" value="Putative ABC transporter ATP-binding component"/>
    <property type="match status" value="1"/>
</dbReference>
<dbReference type="Proteomes" id="UP000253908">
    <property type="component" value="Chromosome"/>
</dbReference>
<evidence type="ECO:0000313" key="4">
    <source>
        <dbReference type="EMBL" id="AXI07947.1"/>
    </source>
</evidence>
<dbReference type="SUPFAM" id="SSF52540">
    <property type="entry name" value="P-loop containing nucleoside triphosphate hydrolases"/>
    <property type="match status" value="2"/>
</dbReference>
<dbReference type="InterPro" id="IPR051309">
    <property type="entry name" value="ABCF_ATPase"/>
</dbReference>
<dbReference type="NCBIfam" id="NF000355">
    <property type="entry name" value="ribo_prot_ABC_F"/>
    <property type="match status" value="1"/>
</dbReference>
<dbReference type="EMBL" id="CP024848">
    <property type="protein sequence ID" value="AXI07947.1"/>
    <property type="molecule type" value="Genomic_DNA"/>
</dbReference>
<dbReference type="PROSITE" id="PS00211">
    <property type="entry name" value="ABC_TRANSPORTER_1"/>
    <property type="match status" value="2"/>
</dbReference>